<dbReference type="Pfam" id="PF01648">
    <property type="entry name" value="ACPS"/>
    <property type="match status" value="1"/>
</dbReference>
<dbReference type="RefSeq" id="WP_165141461.1">
    <property type="nucleotide sequence ID" value="NZ_JAALLT010000003.1"/>
</dbReference>
<feature type="domain" description="4'-phosphopantetheinyl transferase" evidence="3">
    <location>
        <begin position="113"/>
        <end position="204"/>
    </location>
</feature>
<evidence type="ECO:0000313" key="5">
    <source>
        <dbReference type="Proteomes" id="UP000473278"/>
    </source>
</evidence>
<comment type="caution">
    <text evidence="4">The sequence shown here is derived from an EMBL/GenBank/DDBJ whole genome shotgun (WGS) entry which is preliminary data.</text>
</comment>
<sequence>MSYSLLNNQNLPEGIYLGMAFIDHSQEVLQSLEEEEIVEYESIKSENRKNEFLSSRHLIRGLAAKFGLLEKDFRIRKDDLGKPYCETGAKHLFLSIAHSSDYVLCALSETIDIGIDLEPEDRKVHEGLKKRIFHPEEGDDIRSLQLIRIWTLKEALVKLHGGGLRTNLNDLRLQRISDTEYATIFNDEKSARICSFKHNEHWVSVAYYQ</sequence>
<gene>
    <name evidence="4" type="ORF">G3570_08890</name>
</gene>
<evidence type="ECO:0000256" key="2">
    <source>
        <dbReference type="ARBA" id="ARBA00022679"/>
    </source>
</evidence>
<reference evidence="4 5" key="1">
    <citation type="submission" date="2020-02" db="EMBL/GenBank/DDBJ databases">
        <title>Balneolaceae bacterium YR4-1, complete genome.</title>
        <authorList>
            <person name="Li Y."/>
            <person name="Wu S."/>
        </authorList>
    </citation>
    <scope>NUCLEOTIDE SEQUENCE [LARGE SCALE GENOMIC DNA]</scope>
    <source>
        <strain evidence="4 5">YR4-1</strain>
    </source>
</reference>
<dbReference type="GO" id="GO:0019878">
    <property type="term" value="P:lysine biosynthetic process via aminoadipic acid"/>
    <property type="evidence" value="ECO:0007669"/>
    <property type="project" value="TreeGrafter"/>
</dbReference>
<dbReference type="Proteomes" id="UP000473278">
    <property type="component" value="Unassembled WGS sequence"/>
</dbReference>
<dbReference type="InterPro" id="IPR050559">
    <property type="entry name" value="P-Pant_transferase_sf"/>
</dbReference>
<dbReference type="InterPro" id="IPR037143">
    <property type="entry name" value="4-PPantetheinyl_Trfase_dom_sf"/>
</dbReference>
<dbReference type="GO" id="GO:0005829">
    <property type="term" value="C:cytosol"/>
    <property type="evidence" value="ECO:0007669"/>
    <property type="project" value="TreeGrafter"/>
</dbReference>
<dbReference type="GO" id="GO:0000287">
    <property type="term" value="F:magnesium ion binding"/>
    <property type="evidence" value="ECO:0007669"/>
    <property type="project" value="InterPro"/>
</dbReference>
<name>A0A6M1T1V9_9BACT</name>
<dbReference type="PANTHER" id="PTHR12215">
    <property type="entry name" value="PHOSPHOPANTETHEINE TRANSFERASE"/>
    <property type="match status" value="1"/>
</dbReference>
<dbReference type="PANTHER" id="PTHR12215:SF10">
    <property type="entry name" value="L-AMINOADIPATE-SEMIALDEHYDE DEHYDROGENASE-PHOSPHOPANTETHEINYL TRANSFERASE"/>
    <property type="match status" value="1"/>
</dbReference>
<evidence type="ECO:0000259" key="3">
    <source>
        <dbReference type="Pfam" id="PF01648"/>
    </source>
</evidence>
<keyword evidence="5" id="KW-1185">Reference proteome</keyword>
<dbReference type="GO" id="GO:0008897">
    <property type="term" value="F:holo-[acyl-carrier-protein] synthase activity"/>
    <property type="evidence" value="ECO:0007669"/>
    <property type="project" value="InterPro"/>
</dbReference>
<keyword evidence="2 4" id="KW-0808">Transferase</keyword>
<dbReference type="EMBL" id="JAALLT010000003">
    <property type="protein sequence ID" value="NGP76747.1"/>
    <property type="molecule type" value="Genomic_DNA"/>
</dbReference>
<organism evidence="4 5">
    <name type="scientific">Halalkalibaculum roseum</name>
    <dbReference type="NCBI Taxonomy" id="2709311"/>
    <lineage>
        <taxon>Bacteria</taxon>
        <taxon>Pseudomonadati</taxon>
        <taxon>Balneolota</taxon>
        <taxon>Balneolia</taxon>
        <taxon>Balneolales</taxon>
        <taxon>Balneolaceae</taxon>
        <taxon>Halalkalibaculum</taxon>
    </lineage>
</organism>
<dbReference type="AlphaFoldDB" id="A0A6M1T1V9"/>
<comment type="similarity">
    <text evidence="1">Belongs to the P-Pant transferase superfamily. Gsp/Sfp/HetI/AcpT family.</text>
</comment>
<protein>
    <submittedName>
        <fullName evidence="4">4'-phosphopantetheinyl transferase superfamily protein</fullName>
    </submittedName>
</protein>
<evidence type="ECO:0000256" key="1">
    <source>
        <dbReference type="ARBA" id="ARBA00010990"/>
    </source>
</evidence>
<dbReference type="SUPFAM" id="SSF56214">
    <property type="entry name" value="4'-phosphopantetheinyl transferase"/>
    <property type="match status" value="2"/>
</dbReference>
<dbReference type="Gene3D" id="3.90.470.20">
    <property type="entry name" value="4'-phosphopantetheinyl transferase domain"/>
    <property type="match status" value="2"/>
</dbReference>
<evidence type="ECO:0000313" key="4">
    <source>
        <dbReference type="EMBL" id="NGP76747.1"/>
    </source>
</evidence>
<proteinExistence type="inferred from homology"/>
<dbReference type="InterPro" id="IPR008278">
    <property type="entry name" value="4-PPantetheinyl_Trfase_dom"/>
</dbReference>
<accession>A0A6M1T1V9</accession>